<accession>A0ABP8L977</accession>
<evidence type="ECO:0000259" key="2">
    <source>
        <dbReference type="Pfam" id="PF19187"/>
    </source>
</evidence>
<dbReference type="PANTHER" id="PTHR34580">
    <property type="match status" value="1"/>
</dbReference>
<dbReference type="Pfam" id="PF25583">
    <property type="entry name" value="WCX"/>
    <property type="match status" value="1"/>
</dbReference>
<dbReference type="InterPro" id="IPR043839">
    <property type="entry name" value="PafC_HTH"/>
</dbReference>
<dbReference type="Pfam" id="PF19187">
    <property type="entry name" value="HTH_PafC"/>
    <property type="match status" value="1"/>
</dbReference>
<evidence type="ECO:0000259" key="1">
    <source>
        <dbReference type="Pfam" id="PF13280"/>
    </source>
</evidence>
<name>A0ABP8L977_9MICO</name>
<dbReference type="PIRSF" id="PIRSF016838">
    <property type="entry name" value="PafC"/>
    <property type="match status" value="1"/>
</dbReference>
<feature type="domain" description="PafC HTH" evidence="2">
    <location>
        <begin position="7"/>
        <end position="128"/>
    </location>
</feature>
<feature type="domain" description="WYL" evidence="1">
    <location>
        <begin position="161"/>
        <end position="225"/>
    </location>
</feature>
<dbReference type="InterPro" id="IPR028349">
    <property type="entry name" value="PafC-like"/>
</dbReference>
<evidence type="ECO:0000259" key="3">
    <source>
        <dbReference type="Pfam" id="PF25583"/>
    </source>
</evidence>
<dbReference type="InterPro" id="IPR051534">
    <property type="entry name" value="CBASS_pafABC_assoc_protein"/>
</dbReference>
<dbReference type="InterPro" id="IPR026881">
    <property type="entry name" value="WYL_dom"/>
</dbReference>
<keyword evidence="5" id="KW-1185">Reference proteome</keyword>
<reference evidence="5" key="1">
    <citation type="journal article" date="2019" name="Int. J. Syst. Evol. Microbiol.">
        <title>The Global Catalogue of Microorganisms (GCM) 10K type strain sequencing project: providing services to taxonomists for standard genome sequencing and annotation.</title>
        <authorList>
            <consortium name="The Broad Institute Genomics Platform"/>
            <consortium name="The Broad Institute Genome Sequencing Center for Infectious Disease"/>
            <person name="Wu L."/>
            <person name="Ma J."/>
        </authorList>
    </citation>
    <scope>NUCLEOTIDE SEQUENCE [LARGE SCALE GENOMIC DNA]</scope>
    <source>
        <strain evidence="5">JCM 17810</strain>
    </source>
</reference>
<evidence type="ECO:0000313" key="4">
    <source>
        <dbReference type="EMBL" id="GAA4425236.1"/>
    </source>
</evidence>
<dbReference type="PANTHER" id="PTHR34580:SF1">
    <property type="entry name" value="PROTEIN PAFC"/>
    <property type="match status" value="1"/>
</dbReference>
<dbReference type="RefSeq" id="WP_345216372.1">
    <property type="nucleotide sequence ID" value="NZ_BAABGN010000009.1"/>
</dbReference>
<dbReference type="Proteomes" id="UP001500622">
    <property type="component" value="Unassembled WGS sequence"/>
</dbReference>
<dbReference type="PROSITE" id="PS52050">
    <property type="entry name" value="WYL"/>
    <property type="match status" value="1"/>
</dbReference>
<dbReference type="InterPro" id="IPR057727">
    <property type="entry name" value="WCX_dom"/>
</dbReference>
<dbReference type="Pfam" id="PF13280">
    <property type="entry name" value="WYL"/>
    <property type="match status" value="1"/>
</dbReference>
<organism evidence="4 5">
    <name type="scientific">Georgenia halophila</name>
    <dbReference type="NCBI Taxonomy" id="620889"/>
    <lineage>
        <taxon>Bacteria</taxon>
        <taxon>Bacillati</taxon>
        <taxon>Actinomycetota</taxon>
        <taxon>Actinomycetes</taxon>
        <taxon>Micrococcales</taxon>
        <taxon>Bogoriellaceae</taxon>
        <taxon>Georgenia</taxon>
    </lineage>
</organism>
<evidence type="ECO:0000313" key="5">
    <source>
        <dbReference type="Proteomes" id="UP001500622"/>
    </source>
</evidence>
<protein>
    <submittedName>
        <fullName evidence="4">WYL domain-containing protein</fullName>
    </submittedName>
</protein>
<sequence length="330" mass="36206">MAEPIAERLTRLLALVAYLSEHPGAAVRQVAEHFGITEAQVLADVNLLWVTGTPGYLHDDLIDFSADALDHGVLTLTEARGMDRPLRLSSSEALALLLALRSLRELMTDQPGLEREPGALASAIDKLSSATGRAAEQAASVQVRVRQEATTGEAAAVASRLATVRGAIERGHRLHLRYVSAADVVTERDVDPVEVHSDGVTWALRAWCRRALGARTFRLDRILEIVELDTPAERHPDLEWETPRFGSEGRLVTLELASTARWVSEYVPVENVGDLPGGTYRVVLRVWDQAWVTNLLLSLGDSVLAVSPSELAREVAGRARRAIEEYDHLR</sequence>
<feature type="domain" description="WCX" evidence="3">
    <location>
        <begin position="252"/>
        <end position="322"/>
    </location>
</feature>
<dbReference type="EMBL" id="BAABGN010000009">
    <property type="protein sequence ID" value="GAA4425236.1"/>
    <property type="molecule type" value="Genomic_DNA"/>
</dbReference>
<comment type="caution">
    <text evidence="4">The sequence shown here is derived from an EMBL/GenBank/DDBJ whole genome shotgun (WGS) entry which is preliminary data.</text>
</comment>
<gene>
    <name evidence="4" type="ORF">GCM10023169_22700</name>
</gene>
<proteinExistence type="predicted"/>